<reference evidence="2" key="1">
    <citation type="submission" date="2017-04" db="EMBL/GenBank/DDBJ databases">
        <title>Plasmodium gonderi genome.</title>
        <authorList>
            <person name="Arisue N."/>
            <person name="Honma H."/>
            <person name="Kawai S."/>
            <person name="Tougan T."/>
            <person name="Tanabe K."/>
            <person name="Horii T."/>
        </authorList>
    </citation>
    <scope>NUCLEOTIDE SEQUENCE [LARGE SCALE GENOMIC DNA]</scope>
    <source>
        <strain evidence="2">ATCC 30045</strain>
    </source>
</reference>
<dbReference type="GeneID" id="39745208"/>
<accession>A0A1Y1JQD4</accession>
<evidence type="ECO:0000313" key="2">
    <source>
        <dbReference type="Proteomes" id="UP000195521"/>
    </source>
</evidence>
<dbReference type="Proteomes" id="UP000195521">
    <property type="component" value="Unassembled WGS sequence"/>
</dbReference>
<proteinExistence type="predicted"/>
<sequence length="177" mass="21173">MKSEDYNHNSVFYICKNHVVDINDSTYNIMKKLNYLYETRLYLQPYNNDCENGVKCYENYIELVSMSQELNNKSFNDVLGNYKNQYNTSIKKWTDWTEYSGFPKILYSSYGTHMHKLSFTSLISVYTLSFIRKINFKEDKENEVKKKNKAKTLNNLFDTEQINLCDIYHEVLYNTLI</sequence>
<dbReference type="AlphaFoldDB" id="A0A1Y1JQD4"/>
<keyword evidence="2" id="KW-1185">Reference proteome</keyword>
<name>A0A1Y1JQD4_PLAGO</name>
<dbReference type="EMBL" id="BDQF01000296">
    <property type="protein sequence ID" value="GAW84400.1"/>
    <property type="molecule type" value="Genomic_DNA"/>
</dbReference>
<dbReference type="RefSeq" id="XP_028546989.1">
    <property type="nucleotide sequence ID" value="XM_028691188.1"/>
</dbReference>
<dbReference type="OrthoDB" id="10602792at2759"/>
<protein>
    <submittedName>
        <fullName evidence="1">Variable surface protein</fullName>
    </submittedName>
</protein>
<comment type="caution">
    <text evidence="1">The sequence shown here is derived from an EMBL/GenBank/DDBJ whole genome shotgun (WGS) entry which is preliminary data.</text>
</comment>
<organism evidence="1 2">
    <name type="scientific">Plasmodium gonderi</name>
    <dbReference type="NCBI Taxonomy" id="77519"/>
    <lineage>
        <taxon>Eukaryota</taxon>
        <taxon>Sar</taxon>
        <taxon>Alveolata</taxon>
        <taxon>Apicomplexa</taxon>
        <taxon>Aconoidasida</taxon>
        <taxon>Haemosporida</taxon>
        <taxon>Plasmodiidae</taxon>
        <taxon>Plasmodium</taxon>
        <taxon>Plasmodium (Plasmodium)</taxon>
    </lineage>
</organism>
<evidence type="ECO:0000313" key="1">
    <source>
        <dbReference type="EMBL" id="GAW84400.1"/>
    </source>
</evidence>
<gene>
    <name evidence="1" type="ORF">PGO_002780</name>
</gene>